<name>A0A0D2H7P1_9EURO</name>
<dbReference type="STRING" id="1442371.A0A0D2H7P1"/>
<organism evidence="4 5">
    <name type="scientific">Fonsecaea multimorphosa CBS 102226</name>
    <dbReference type="NCBI Taxonomy" id="1442371"/>
    <lineage>
        <taxon>Eukaryota</taxon>
        <taxon>Fungi</taxon>
        <taxon>Dikarya</taxon>
        <taxon>Ascomycota</taxon>
        <taxon>Pezizomycotina</taxon>
        <taxon>Eurotiomycetes</taxon>
        <taxon>Chaetothyriomycetidae</taxon>
        <taxon>Chaetothyriales</taxon>
        <taxon>Herpotrichiellaceae</taxon>
        <taxon>Fonsecaea</taxon>
    </lineage>
</organism>
<keyword evidence="5" id="KW-1185">Reference proteome</keyword>
<dbReference type="AlphaFoldDB" id="A0A0D2H7P1"/>
<dbReference type="GO" id="GO:0000976">
    <property type="term" value="F:transcription cis-regulatory region binding"/>
    <property type="evidence" value="ECO:0007669"/>
    <property type="project" value="TreeGrafter"/>
</dbReference>
<feature type="compositionally biased region" description="Basic and acidic residues" evidence="3">
    <location>
        <begin position="1"/>
        <end position="23"/>
    </location>
</feature>
<dbReference type="GO" id="GO:0003700">
    <property type="term" value="F:DNA-binding transcription factor activity"/>
    <property type="evidence" value="ECO:0007669"/>
    <property type="project" value="TreeGrafter"/>
</dbReference>
<evidence type="ECO:0000256" key="3">
    <source>
        <dbReference type="SAM" id="MobiDB-lite"/>
    </source>
</evidence>
<feature type="compositionally biased region" description="Low complexity" evidence="3">
    <location>
        <begin position="128"/>
        <end position="140"/>
    </location>
</feature>
<dbReference type="VEuPathDB" id="FungiDB:Z520_06623"/>
<dbReference type="Proteomes" id="UP000053411">
    <property type="component" value="Unassembled WGS sequence"/>
</dbReference>
<dbReference type="EMBL" id="KN848073">
    <property type="protein sequence ID" value="KIX97845.1"/>
    <property type="molecule type" value="Genomic_DNA"/>
</dbReference>
<dbReference type="OrthoDB" id="5319341at2759"/>
<feature type="region of interest" description="Disordered" evidence="3">
    <location>
        <begin position="1"/>
        <end position="53"/>
    </location>
</feature>
<dbReference type="PANTHER" id="PTHR37534">
    <property type="entry name" value="TRANSCRIPTIONAL ACTIVATOR PROTEIN UGA3"/>
    <property type="match status" value="1"/>
</dbReference>
<proteinExistence type="predicted"/>
<evidence type="ECO:0000256" key="2">
    <source>
        <dbReference type="ARBA" id="ARBA00023242"/>
    </source>
</evidence>
<dbReference type="RefSeq" id="XP_016631968.1">
    <property type="nucleotide sequence ID" value="XM_016777123.1"/>
</dbReference>
<dbReference type="GeneID" id="27712369"/>
<dbReference type="GO" id="GO:0045944">
    <property type="term" value="P:positive regulation of transcription by RNA polymerase II"/>
    <property type="evidence" value="ECO:0007669"/>
    <property type="project" value="TreeGrafter"/>
</dbReference>
<evidence type="ECO:0008006" key="6">
    <source>
        <dbReference type="Google" id="ProtNLM"/>
    </source>
</evidence>
<dbReference type="Pfam" id="PF11951">
    <property type="entry name" value="Fungal_trans_2"/>
    <property type="match status" value="1"/>
</dbReference>
<dbReference type="CDD" id="cd12148">
    <property type="entry name" value="fungal_TF_MHR"/>
    <property type="match status" value="1"/>
</dbReference>
<evidence type="ECO:0000313" key="4">
    <source>
        <dbReference type="EMBL" id="KIX97845.1"/>
    </source>
</evidence>
<evidence type="ECO:0000256" key="1">
    <source>
        <dbReference type="ARBA" id="ARBA00004123"/>
    </source>
</evidence>
<sequence>MYEASKQPDRNRHSPDKAGDQSRGKARGATTGTNSKATSQSFEPATSDKDQLAATPASFGPVLAQYLSDQSSSCDLFRVSHPEVYKDLNHRGDDPRRDISDTASPTYSKSGSNQNALFSQDCLDRESPQSSPQASLQPASDKSRYDGHLASVSCSRTGLYSRRDVLDGFRQNIVSNSYPAGSGIKNSPPPGELGPNSPLYLTQLELFILRNFVERVARWIEAFSLENPYSTTVPILALECPAVLFSCLAISAKQLVLTRTGSEPQITDDVAVEYYQKALKAFSTLLMEPDSAHSDKILASSIMLSSYEMFEVVGENFGSHLRGIASLLQLWQVNGDSSGIKGVVYWTWYRSDTWAALHAGRRMFLDEHYWEPRPVDCFDDLSHEEIANRAMFLLGQCISFCNDYQDRENAEAAEELNTRQRTRDKLRHDLEQWKRMLPPSFTRFFVSQVFQEEHQEESTSYQHSRNISSICCRNSNVPCMSNIVGAQRTPIFVSASASGYLYLYRRVSIGATVDQSLA</sequence>
<accession>A0A0D2H7P1</accession>
<reference evidence="4 5" key="1">
    <citation type="submission" date="2015-01" db="EMBL/GenBank/DDBJ databases">
        <title>The Genome Sequence of Fonsecaea multimorphosa CBS 102226.</title>
        <authorList>
            <consortium name="The Broad Institute Genomics Platform"/>
            <person name="Cuomo C."/>
            <person name="de Hoog S."/>
            <person name="Gorbushina A."/>
            <person name="Stielow B."/>
            <person name="Teixiera M."/>
            <person name="Abouelleil A."/>
            <person name="Chapman S.B."/>
            <person name="Priest M."/>
            <person name="Young S.K."/>
            <person name="Wortman J."/>
            <person name="Nusbaum C."/>
            <person name="Birren B."/>
        </authorList>
    </citation>
    <scope>NUCLEOTIDE SEQUENCE [LARGE SCALE GENOMIC DNA]</scope>
    <source>
        <strain evidence="4 5">CBS 102226</strain>
    </source>
</reference>
<feature type="compositionally biased region" description="Basic and acidic residues" evidence="3">
    <location>
        <begin position="86"/>
        <end position="100"/>
    </location>
</feature>
<feature type="compositionally biased region" description="Polar residues" evidence="3">
    <location>
        <begin position="30"/>
        <end position="44"/>
    </location>
</feature>
<dbReference type="GO" id="GO:0005634">
    <property type="term" value="C:nucleus"/>
    <property type="evidence" value="ECO:0007669"/>
    <property type="project" value="UniProtKB-SubCell"/>
</dbReference>
<feature type="compositionally biased region" description="Polar residues" evidence="3">
    <location>
        <begin position="101"/>
        <end position="118"/>
    </location>
</feature>
<comment type="subcellular location">
    <subcellularLocation>
        <location evidence="1">Nucleus</location>
    </subcellularLocation>
</comment>
<keyword evidence="2" id="KW-0539">Nucleus</keyword>
<protein>
    <recommendedName>
        <fullName evidence="6">Transcription factor domain-containing protein</fullName>
    </recommendedName>
</protein>
<feature type="region of interest" description="Disordered" evidence="3">
    <location>
        <begin position="86"/>
        <end position="145"/>
    </location>
</feature>
<gene>
    <name evidence="4" type="ORF">Z520_06623</name>
</gene>
<dbReference type="InterPro" id="IPR021858">
    <property type="entry name" value="Fun_TF"/>
</dbReference>
<evidence type="ECO:0000313" key="5">
    <source>
        <dbReference type="Proteomes" id="UP000053411"/>
    </source>
</evidence>
<dbReference type="PANTHER" id="PTHR37534:SF2">
    <property type="entry name" value="N-ACETYLTRANSFERASE DOMAIN-CONTAINING PROTEIN"/>
    <property type="match status" value="1"/>
</dbReference>